<dbReference type="NCBIfam" id="NF003075">
    <property type="entry name" value="PRK03996.1"/>
    <property type="match status" value="1"/>
</dbReference>
<dbReference type="EMBL" id="CAUYUE010000006">
    <property type="protein sequence ID" value="CAK0780917.1"/>
    <property type="molecule type" value="Genomic_DNA"/>
</dbReference>
<dbReference type="Proteomes" id="UP001314263">
    <property type="component" value="Unassembled WGS sequence"/>
</dbReference>
<keyword evidence="9" id="KW-1185">Reference proteome</keyword>
<comment type="subunit">
    <text evidence="6">The 20S proteasome core is composed of 28 subunits that are arranged in four stacked rings, resulting in a barrel-shaped structure. The two end rings are each formed by seven alpha subunits, and the two central rings are each formed by seven beta subunits.</text>
</comment>
<comment type="function">
    <text evidence="1">The proteasome is a multicatalytic proteinase complex which is characterized by its ability to cleave peptides with Arg, Phe, Tyr, Leu, and Glu adjacent to the leaving group at neutral or slightly basic pH. The proteasome has an ATP-dependent proteolytic activity.</text>
</comment>
<comment type="caution">
    <text evidence="8">The sequence shown here is derived from an EMBL/GenBank/DDBJ whole genome shotgun (WGS) entry which is preliminary data.</text>
</comment>
<dbReference type="GO" id="GO:0005634">
    <property type="term" value="C:nucleus"/>
    <property type="evidence" value="ECO:0007669"/>
    <property type="project" value="UniProtKB-SubCell"/>
</dbReference>
<dbReference type="GO" id="GO:0005737">
    <property type="term" value="C:cytoplasm"/>
    <property type="evidence" value="ECO:0007669"/>
    <property type="project" value="UniProtKB-SubCell"/>
</dbReference>
<dbReference type="AlphaFoldDB" id="A0AAV1I3Y0"/>
<dbReference type="PROSITE" id="PS00388">
    <property type="entry name" value="PROTEASOME_ALPHA_1"/>
    <property type="match status" value="1"/>
</dbReference>
<dbReference type="Gene3D" id="3.60.20.10">
    <property type="entry name" value="Glutamine Phosphoribosylpyrophosphate, subunit 1, domain 1"/>
    <property type="match status" value="1"/>
</dbReference>
<dbReference type="FunFam" id="3.60.20.10:FF:000028">
    <property type="entry name" value="Proteasome subunit alpha type"/>
    <property type="match status" value="1"/>
</dbReference>
<keyword evidence="4 6" id="KW-0539">Nucleus</keyword>
<dbReference type="CDD" id="cd03750">
    <property type="entry name" value="proteasome_alpha_type_2"/>
    <property type="match status" value="1"/>
</dbReference>
<dbReference type="Pfam" id="PF10584">
    <property type="entry name" value="Proteasome_A_N"/>
    <property type="match status" value="1"/>
</dbReference>
<dbReference type="GO" id="GO:0006511">
    <property type="term" value="P:ubiquitin-dependent protein catabolic process"/>
    <property type="evidence" value="ECO:0007669"/>
    <property type="project" value="InterPro"/>
</dbReference>
<accession>A0AAV1I3Y0</accession>
<organism evidence="8 9">
    <name type="scientific">Coccomyxa viridis</name>
    <dbReference type="NCBI Taxonomy" id="1274662"/>
    <lineage>
        <taxon>Eukaryota</taxon>
        <taxon>Viridiplantae</taxon>
        <taxon>Chlorophyta</taxon>
        <taxon>core chlorophytes</taxon>
        <taxon>Trebouxiophyceae</taxon>
        <taxon>Trebouxiophyceae incertae sedis</taxon>
        <taxon>Coccomyxaceae</taxon>
        <taxon>Coccomyxa</taxon>
    </lineage>
</organism>
<comment type="similarity">
    <text evidence="5 6">Belongs to the peptidase T1A family.</text>
</comment>
<reference evidence="8 9" key="1">
    <citation type="submission" date="2023-10" db="EMBL/GenBank/DDBJ databases">
        <authorList>
            <person name="Maclean D."/>
            <person name="Macfadyen A."/>
        </authorList>
    </citation>
    <scope>NUCLEOTIDE SEQUENCE [LARGE SCALE GENOMIC DNA]</scope>
</reference>
<keyword evidence="3 5" id="KW-0647">Proteasome</keyword>
<evidence type="ECO:0000256" key="6">
    <source>
        <dbReference type="RuleBase" id="RU000551"/>
    </source>
</evidence>
<dbReference type="InterPro" id="IPR023332">
    <property type="entry name" value="Proteasome_alpha-type"/>
</dbReference>
<dbReference type="InterPro" id="IPR001353">
    <property type="entry name" value="Proteasome_sua/b"/>
</dbReference>
<dbReference type="GO" id="GO:0019773">
    <property type="term" value="C:proteasome core complex, alpha-subunit complex"/>
    <property type="evidence" value="ECO:0007669"/>
    <property type="project" value="UniProtKB-UniRule"/>
</dbReference>
<name>A0AAV1I3Y0_9CHLO</name>
<evidence type="ECO:0000256" key="1">
    <source>
        <dbReference type="ARBA" id="ARBA00002000"/>
    </source>
</evidence>
<evidence type="ECO:0000256" key="4">
    <source>
        <dbReference type="ARBA" id="ARBA00023242"/>
    </source>
</evidence>
<dbReference type="PANTHER" id="PTHR11599">
    <property type="entry name" value="PROTEASOME SUBUNIT ALPHA/BETA"/>
    <property type="match status" value="1"/>
</dbReference>
<evidence type="ECO:0000256" key="2">
    <source>
        <dbReference type="ARBA" id="ARBA00022490"/>
    </source>
</evidence>
<gene>
    <name evidence="8" type="primary">PAB1</name>
    <name evidence="8" type="ORF">CVIRNUC_005221</name>
</gene>
<dbReference type="SMART" id="SM00948">
    <property type="entry name" value="Proteasome_A_N"/>
    <property type="match status" value="1"/>
</dbReference>
<dbReference type="InterPro" id="IPR050115">
    <property type="entry name" value="Proteasome_alpha"/>
</dbReference>
<dbReference type="Pfam" id="PF00227">
    <property type="entry name" value="Proteasome"/>
    <property type="match status" value="1"/>
</dbReference>
<dbReference type="PROSITE" id="PS51475">
    <property type="entry name" value="PROTEASOME_ALPHA_2"/>
    <property type="match status" value="1"/>
</dbReference>
<protein>
    <recommendedName>
        <fullName evidence="6">Proteasome subunit alpha type</fullName>
    </recommendedName>
</protein>
<evidence type="ECO:0000256" key="5">
    <source>
        <dbReference type="PROSITE-ProRule" id="PRU00808"/>
    </source>
</evidence>
<evidence type="ECO:0000259" key="7">
    <source>
        <dbReference type="PROSITE" id="PS00388"/>
    </source>
</evidence>
<evidence type="ECO:0000313" key="9">
    <source>
        <dbReference type="Proteomes" id="UP001314263"/>
    </source>
</evidence>
<comment type="subcellular location">
    <subcellularLocation>
        <location evidence="6">Cytoplasm</location>
    </subcellularLocation>
    <subcellularLocation>
        <location evidence="6">Nucleus</location>
    </subcellularLocation>
</comment>
<feature type="domain" description="Proteasome alpha-type subunits" evidence="7">
    <location>
        <begin position="6"/>
        <end position="28"/>
    </location>
</feature>
<sequence length="235" mass="25626">MGESPYSFSLTTFSPSGKLVQIEYALNAVAAGTTSLGIKATNGVVLATEKKLRSTLIDESTVKKISVVSPNIGLAYSGMGPDSRLLVRRARKQAQAYYRVYKEHIPVAQLCREVAAVMQEFTQSGGVRPFGVSLLMAGCDDHGPQLYQIDPSGSYFAWKASAIGKNMTNAKTFLEKRYSEDMELEDAVHTALLTLKEGFEGQISGNNIEVAIVGEDQKFRVLTPAEVSDYLEEVE</sequence>
<dbReference type="SUPFAM" id="SSF56235">
    <property type="entry name" value="N-terminal nucleophile aminohydrolases (Ntn hydrolases)"/>
    <property type="match status" value="1"/>
</dbReference>
<proteinExistence type="inferred from homology"/>
<evidence type="ECO:0000313" key="8">
    <source>
        <dbReference type="EMBL" id="CAK0780917.1"/>
    </source>
</evidence>
<keyword evidence="2 6" id="KW-0963">Cytoplasm</keyword>
<dbReference type="InterPro" id="IPR000426">
    <property type="entry name" value="Proteasome_asu_N"/>
</dbReference>
<dbReference type="InterPro" id="IPR029055">
    <property type="entry name" value="Ntn_hydrolases_N"/>
</dbReference>
<evidence type="ECO:0000256" key="3">
    <source>
        <dbReference type="ARBA" id="ARBA00022942"/>
    </source>
</evidence>